<dbReference type="Gene3D" id="3.40.630.30">
    <property type="match status" value="1"/>
</dbReference>
<gene>
    <name evidence="2" type="ORF">SAMN04488101_10732</name>
</gene>
<sequence>MEIALSSERLYLKQMNVADAQNMFILNSDPEVIQYTGDVMFTSVEDALNLINNYDQYEKYKMGRLSLFDKVSGEYIGWCGLKYLEDRNQVDIGYRLLKKHWGKGYATEAARVCLDYGFNTLNLKEIIATAMLENPASINIFRKLGMKYDIEEPCGGKPGVIYKIKKSEWK</sequence>
<keyword evidence="3" id="KW-1185">Reference proteome</keyword>
<dbReference type="AlphaFoldDB" id="A0A1W2DI49"/>
<proteinExistence type="predicted"/>
<name>A0A1W2DI49_9SPHI</name>
<dbReference type="PANTHER" id="PTHR43792:SF1">
    <property type="entry name" value="N-ACETYLTRANSFERASE DOMAIN-CONTAINING PROTEIN"/>
    <property type="match status" value="1"/>
</dbReference>
<dbReference type="SUPFAM" id="SSF55729">
    <property type="entry name" value="Acyl-CoA N-acyltransferases (Nat)"/>
    <property type="match status" value="1"/>
</dbReference>
<dbReference type="InterPro" id="IPR000182">
    <property type="entry name" value="GNAT_dom"/>
</dbReference>
<reference evidence="2 3" key="1">
    <citation type="submission" date="2017-04" db="EMBL/GenBank/DDBJ databases">
        <authorList>
            <person name="Afonso C.L."/>
            <person name="Miller P.J."/>
            <person name="Scott M.A."/>
            <person name="Spackman E."/>
            <person name="Goraichik I."/>
            <person name="Dimitrov K.M."/>
            <person name="Suarez D.L."/>
            <person name="Swayne D.E."/>
        </authorList>
    </citation>
    <scope>NUCLEOTIDE SEQUENCE [LARGE SCALE GENOMIC DNA]</scope>
    <source>
        <strain evidence="2 3">DSM 19625</strain>
    </source>
</reference>
<dbReference type="PROSITE" id="PS51186">
    <property type="entry name" value="GNAT"/>
    <property type="match status" value="1"/>
</dbReference>
<dbReference type="InterPro" id="IPR051531">
    <property type="entry name" value="N-acetyltransferase"/>
</dbReference>
<organism evidence="2 3">
    <name type="scientific">Pedobacter nyackensis</name>
    <dbReference type="NCBI Taxonomy" id="475255"/>
    <lineage>
        <taxon>Bacteria</taxon>
        <taxon>Pseudomonadati</taxon>
        <taxon>Bacteroidota</taxon>
        <taxon>Sphingobacteriia</taxon>
        <taxon>Sphingobacteriales</taxon>
        <taxon>Sphingobacteriaceae</taxon>
        <taxon>Pedobacter</taxon>
    </lineage>
</organism>
<dbReference type="Pfam" id="PF13302">
    <property type="entry name" value="Acetyltransf_3"/>
    <property type="match status" value="1"/>
</dbReference>
<dbReference type="Proteomes" id="UP000192678">
    <property type="component" value="Unassembled WGS sequence"/>
</dbReference>
<dbReference type="PANTHER" id="PTHR43792">
    <property type="entry name" value="GNAT FAMILY, PUTATIVE (AFU_ORTHOLOGUE AFUA_3G00765)-RELATED-RELATED"/>
    <property type="match status" value="1"/>
</dbReference>
<accession>A0A1W2DI49</accession>
<feature type="domain" description="N-acetyltransferase" evidence="1">
    <location>
        <begin position="10"/>
        <end position="167"/>
    </location>
</feature>
<evidence type="ECO:0000313" key="3">
    <source>
        <dbReference type="Proteomes" id="UP000192678"/>
    </source>
</evidence>
<dbReference type="OrthoDB" id="9788916at2"/>
<dbReference type="GO" id="GO:0016747">
    <property type="term" value="F:acyltransferase activity, transferring groups other than amino-acyl groups"/>
    <property type="evidence" value="ECO:0007669"/>
    <property type="project" value="InterPro"/>
</dbReference>
<evidence type="ECO:0000313" key="2">
    <source>
        <dbReference type="EMBL" id="SMC97143.1"/>
    </source>
</evidence>
<protein>
    <submittedName>
        <fullName evidence="2">Protein N-acetyltransferase, RimJ/RimL family</fullName>
    </submittedName>
</protein>
<evidence type="ECO:0000259" key="1">
    <source>
        <dbReference type="PROSITE" id="PS51186"/>
    </source>
</evidence>
<dbReference type="EMBL" id="FWYB01000007">
    <property type="protein sequence ID" value="SMC97143.1"/>
    <property type="molecule type" value="Genomic_DNA"/>
</dbReference>
<dbReference type="InterPro" id="IPR016181">
    <property type="entry name" value="Acyl_CoA_acyltransferase"/>
</dbReference>
<dbReference type="STRING" id="475255.SAMN04488101_10732"/>
<keyword evidence="2" id="KW-0808">Transferase</keyword>
<dbReference type="RefSeq" id="WP_084289898.1">
    <property type="nucleotide sequence ID" value="NZ_FWYB01000007.1"/>
</dbReference>